<evidence type="ECO:0000256" key="2">
    <source>
        <dbReference type="ARBA" id="ARBA00023125"/>
    </source>
</evidence>
<dbReference type="GO" id="GO:0045892">
    <property type="term" value="P:negative regulation of DNA-templated transcription"/>
    <property type="evidence" value="ECO:0007669"/>
    <property type="project" value="TreeGrafter"/>
</dbReference>
<dbReference type="InterPro" id="IPR000524">
    <property type="entry name" value="Tscrpt_reg_HTH_GntR"/>
</dbReference>
<dbReference type="PRINTS" id="PR00035">
    <property type="entry name" value="HTHGNTR"/>
</dbReference>
<keyword evidence="1" id="KW-0805">Transcription regulation</keyword>
<accession>A0A221MFF0</accession>
<dbReference type="Gene3D" id="1.10.10.10">
    <property type="entry name" value="Winged helix-like DNA-binding domain superfamily/Winged helix DNA-binding domain"/>
    <property type="match status" value="1"/>
</dbReference>
<dbReference type="GO" id="GO:0003677">
    <property type="term" value="F:DNA binding"/>
    <property type="evidence" value="ECO:0007669"/>
    <property type="project" value="UniProtKB-KW"/>
</dbReference>
<name>A0A221MFF0_9BACI</name>
<dbReference type="Proteomes" id="UP000204391">
    <property type="component" value="Chromosome"/>
</dbReference>
<dbReference type="KEGG" id="vne:CFK40_15665"/>
<dbReference type="Pfam" id="PF07702">
    <property type="entry name" value="UTRA"/>
    <property type="match status" value="1"/>
</dbReference>
<dbReference type="InterPro" id="IPR036390">
    <property type="entry name" value="WH_DNA-bd_sf"/>
</dbReference>
<organism evidence="5 6">
    <name type="scientific">Virgibacillus necropolis</name>
    <dbReference type="NCBI Taxonomy" id="163877"/>
    <lineage>
        <taxon>Bacteria</taxon>
        <taxon>Bacillati</taxon>
        <taxon>Bacillota</taxon>
        <taxon>Bacilli</taxon>
        <taxon>Bacillales</taxon>
        <taxon>Bacillaceae</taxon>
        <taxon>Virgibacillus</taxon>
    </lineage>
</organism>
<dbReference type="SMART" id="SM00345">
    <property type="entry name" value="HTH_GNTR"/>
    <property type="match status" value="1"/>
</dbReference>
<evidence type="ECO:0000256" key="1">
    <source>
        <dbReference type="ARBA" id="ARBA00023015"/>
    </source>
</evidence>
<dbReference type="InterPro" id="IPR036388">
    <property type="entry name" value="WH-like_DNA-bd_sf"/>
</dbReference>
<keyword evidence="6" id="KW-1185">Reference proteome</keyword>
<keyword evidence="3" id="KW-0804">Transcription</keyword>
<dbReference type="PROSITE" id="PS50949">
    <property type="entry name" value="HTH_GNTR"/>
    <property type="match status" value="1"/>
</dbReference>
<dbReference type="CDD" id="cd07377">
    <property type="entry name" value="WHTH_GntR"/>
    <property type="match status" value="1"/>
</dbReference>
<dbReference type="InterPro" id="IPR011663">
    <property type="entry name" value="UTRA"/>
</dbReference>
<dbReference type="OrthoDB" id="149756at2"/>
<dbReference type="PANTHER" id="PTHR44846">
    <property type="entry name" value="MANNOSYL-D-GLYCERATE TRANSPORT/METABOLISM SYSTEM REPRESSOR MNGR-RELATED"/>
    <property type="match status" value="1"/>
</dbReference>
<evidence type="ECO:0000313" key="5">
    <source>
        <dbReference type="EMBL" id="ASN06355.1"/>
    </source>
</evidence>
<keyword evidence="2" id="KW-0238">DNA-binding</keyword>
<dbReference type="SUPFAM" id="SSF64288">
    <property type="entry name" value="Chorismate lyase-like"/>
    <property type="match status" value="1"/>
</dbReference>
<dbReference type="SMART" id="SM00866">
    <property type="entry name" value="UTRA"/>
    <property type="match status" value="1"/>
</dbReference>
<feature type="domain" description="HTH gntR-type" evidence="4">
    <location>
        <begin position="10"/>
        <end position="78"/>
    </location>
</feature>
<dbReference type="SUPFAM" id="SSF46785">
    <property type="entry name" value="Winged helix' DNA-binding domain"/>
    <property type="match status" value="1"/>
</dbReference>
<gene>
    <name evidence="5" type="ORF">CFK40_15665</name>
</gene>
<dbReference type="AlphaFoldDB" id="A0A221MFF0"/>
<dbReference type="EMBL" id="CP022437">
    <property type="protein sequence ID" value="ASN06355.1"/>
    <property type="molecule type" value="Genomic_DNA"/>
</dbReference>
<proteinExistence type="predicted"/>
<dbReference type="Gene3D" id="3.40.1410.10">
    <property type="entry name" value="Chorismate lyase-like"/>
    <property type="match status" value="1"/>
</dbReference>
<dbReference type="GO" id="GO:0003700">
    <property type="term" value="F:DNA-binding transcription factor activity"/>
    <property type="evidence" value="ECO:0007669"/>
    <property type="project" value="InterPro"/>
</dbReference>
<dbReference type="Pfam" id="PF00392">
    <property type="entry name" value="GntR"/>
    <property type="match status" value="1"/>
</dbReference>
<evidence type="ECO:0000256" key="3">
    <source>
        <dbReference type="ARBA" id="ARBA00023163"/>
    </source>
</evidence>
<dbReference type="RefSeq" id="WP_089533353.1">
    <property type="nucleotide sequence ID" value="NZ_CP022437.1"/>
</dbReference>
<reference evidence="5 6" key="1">
    <citation type="journal article" date="2003" name="Int. J. Syst. Evol. Microbiol.">
        <title>Virgibacillus carmonensis sp. nov., Virgibacillus necropolis sp. nov. and Virgibacillus picturae sp. nov., three novel species isolated from deteriorated mural paintings, transfer of the species of the genus salibacillus to Virgibacillus, as Virgibacillus marismortui comb. nov. and Virgibacillus salexigens comb. nov., and emended description of the genus Virgibacillus.</title>
        <authorList>
            <person name="Heyrman J."/>
            <person name="Logan N.A."/>
            <person name="Busse H.J."/>
            <person name="Balcaen A."/>
            <person name="Lebbe L."/>
            <person name="Rodriguez-Diaz M."/>
            <person name="Swings J."/>
            <person name="De Vos P."/>
        </authorList>
    </citation>
    <scope>NUCLEOTIDE SEQUENCE [LARGE SCALE GENOMIC DNA]</scope>
    <source>
        <strain evidence="5 6">LMG 19488</strain>
    </source>
</reference>
<dbReference type="PANTHER" id="PTHR44846:SF1">
    <property type="entry name" value="MANNOSYL-D-GLYCERATE TRANSPORT_METABOLISM SYSTEM REPRESSOR MNGR-RELATED"/>
    <property type="match status" value="1"/>
</dbReference>
<dbReference type="InterPro" id="IPR028978">
    <property type="entry name" value="Chorismate_lyase_/UTRA_dom_sf"/>
</dbReference>
<sequence>MRHIQVEKNPSLPEIIYKKLLELIKNGKFEVGVKLPGEKELAKFLNVSRTALREALQRLEMDGYVNRRHGVGTFVISNVPKLTAGLEKLESITEFVKTKELQPGTVKITVKEEKANSAIADHLQLKEGESVIHLERVRTADDKPFAFDIAISSPKMIDNDFVLNDPEESLFAHLENDKNTFLTHSHCNIYAENATAELADKLHVPVGEAVQVLEQVYYTKGNTPVYYGKSYIRNDVLNFHLIRRR</sequence>
<dbReference type="InterPro" id="IPR050679">
    <property type="entry name" value="Bact_HTH_transcr_reg"/>
</dbReference>
<evidence type="ECO:0000313" key="6">
    <source>
        <dbReference type="Proteomes" id="UP000204391"/>
    </source>
</evidence>
<protein>
    <recommendedName>
        <fullName evidence="4">HTH gntR-type domain-containing protein</fullName>
    </recommendedName>
</protein>
<evidence type="ECO:0000259" key="4">
    <source>
        <dbReference type="PROSITE" id="PS50949"/>
    </source>
</evidence>